<dbReference type="Proteomes" id="UP000244201">
    <property type="component" value="Chromosome"/>
</dbReference>
<dbReference type="AlphaFoldDB" id="A0A2R4SWK0"/>
<protein>
    <submittedName>
        <fullName evidence="2">Uncharacterized protein</fullName>
    </submittedName>
</protein>
<keyword evidence="1" id="KW-1133">Transmembrane helix</keyword>
<keyword evidence="1" id="KW-0812">Transmembrane</keyword>
<dbReference type="RefSeq" id="WP_108146916.1">
    <property type="nucleotide sequence ID" value="NZ_CP026304.1"/>
</dbReference>
<proteinExistence type="predicted"/>
<feature type="transmembrane region" description="Helical" evidence="1">
    <location>
        <begin position="21"/>
        <end position="42"/>
    </location>
</feature>
<keyword evidence="1" id="KW-0472">Membrane</keyword>
<dbReference type="EMBL" id="CP026304">
    <property type="protein sequence ID" value="AVZ71224.1"/>
    <property type="molecule type" value="Genomic_DNA"/>
</dbReference>
<reference evidence="2 3" key="1">
    <citation type="submission" date="2018-01" db="EMBL/GenBank/DDBJ databases">
        <title>Complete genome sequence of Streptomyces lunaelactis MM109T, a Ferroverdin A producer isolated from cave moonmilk deposits.</title>
        <authorList>
            <person name="Naome A."/>
            <person name="Martinet L."/>
            <person name="Maciejewska M."/>
            <person name="Anderssen S."/>
            <person name="Adam D."/>
            <person name="Tenconi E."/>
            <person name="Deflandre B."/>
            <person name="Arguelles-Arias A."/>
            <person name="Calusinska M."/>
            <person name="Copieters W."/>
            <person name="Karim L."/>
            <person name="Hanikenne M."/>
            <person name="Baurain D."/>
            <person name="van Wezel G."/>
            <person name="Smargiasso N."/>
            <person name="de Pauw E."/>
            <person name="Delfosse P."/>
            <person name="Rigali S."/>
        </authorList>
    </citation>
    <scope>NUCLEOTIDE SEQUENCE [LARGE SCALE GENOMIC DNA]</scope>
    <source>
        <strain evidence="2 3">MM109</strain>
    </source>
</reference>
<accession>A0A2R4SWK0</accession>
<sequence>MRGIRHRRAMPVQTAPGEFGRGAWIVIGASTIAVAAAFHAVAGVAEILRDIMRNEPRNTYGKGESPAVVPERLAHEAAGWVLIVGAVMALGALSHAVATLAELVRDILRTKAQATPQ</sequence>
<organism evidence="2 3">
    <name type="scientific">Streptomyces lunaelactis</name>
    <dbReference type="NCBI Taxonomy" id="1535768"/>
    <lineage>
        <taxon>Bacteria</taxon>
        <taxon>Bacillati</taxon>
        <taxon>Actinomycetota</taxon>
        <taxon>Actinomycetes</taxon>
        <taxon>Kitasatosporales</taxon>
        <taxon>Streptomycetaceae</taxon>
        <taxon>Streptomyces</taxon>
    </lineage>
</organism>
<name>A0A2R4SWK0_9ACTN</name>
<dbReference type="KEGG" id="slk:SLUN_02205"/>
<evidence type="ECO:0000313" key="3">
    <source>
        <dbReference type="Proteomes" id="UP000244201"/>
    </source>
</evidence>
<gene>
    <name evidence="2" type="ORF">SLUN_02205</name>
</gene>
<evidence type="ECO:0000313" key="2">
    <source>
        <dbReference type="EMBL" id="AVZ71224.1"/>
    </source>
</evidence>
<dbReference type="GeneID" id="55654089"/>
<feature type="transmembrane region" description="Helical" evidence="1">
    <location>
        <begin position="77"/>
        <end position="101"/>
    </location>
</feature>
<keyword evidence="3" id="KW-1185">Reference proteome</keyword>
<evidence type="ECO:0000256" key="1">
    <source>
        <dbReference type="SAM" id="Phobius"/>
    </source>
</evidence>